<gene>
    <name evidence="2" type="ORF">RCG21_29510</name>
</gene>
<sequence length="122" mass="13545">MSAKVTSIGLKGLEGFRVNVEVGTFVGNDSIKIVGLPDAAVKESKLRILAALRSLGYNLSGQNIIINLSPAEQKKDFRSLKGKTEESSQTVRKRVESARERQYDRYGEEICNSRVPYEVLVK</sequence>
<evidence type="ECO:0000313" key="2">
    <source>
        <dbReference type="EMBL" id="MDQ6600409.1"/>
    </source>
</evidence>
<feature type="compositionally biased region" description="Basic and acidic residues" evidence="1">
    <location>
        <begin position="77"/>
        <end position="86"/>
    </location>
</feature>
<dbReference type="SUPFAM" id="SSF54211">
    <property type="entry name" value="Ribosomal protein S5 domain 2-like"/>
    <property type="match status" value="1"/>
</dbReference>
<protein>
    <submittedName>
        <fullName evidence="2">Magnesium chelatase domain-containing protein</fullName>
    </submittedName>
</protein>
<accession>A0AA90R091</accession>
<name>A0AA90R091_9BACI</name>
<dbReference type="AlphaFoldDB" id="A0AA90R091"/>
<dbReference type="Pfam" id="PF13541">
    <property type="entry name" value="ChlI"/>
    <property type="match status" value="1"/>
</dbReference>
<dbReference type="InterPro" id="IPR020568">
    <property type="entry name" value="Ribosomal_Su5_D2-typ_SF"/>
</dbReference>
<feature type="region of interest" description="Disordered" evidence="1">
    <location>
        <begin position="77"/>
        <end position="96"/>
    </location>
</feature>
<dbReference type="RefSeq" id="WP_308914088.1">
    <property type="nucleotide sequence ID" value="NZ_JAVGVR010000001.1"/>
</dbReference>
<evidence type="ECO:0000313" key="3">
    <source>
        <dbReference type="Proteomes" id="UP001178888"/>
    </source>
</evidence>
<dbReference type="Proteomes" id="UP001178888">
    <property type="component" value="Unassembled WGS sequence"/>
</dbReference>
<keyword evidence="3" id="KW-1185">Reference proteome</keyword>
<dbReference type="EMBL" id="JAVGVR010000001">
    <property type="protein sequence ID" value="MDQ6600409.1"/>
    <property type="molecule type" value="Genomic_DNA"/>
</dbReference>
<proteinExistence type="predicted"/>
<comment type="caution">
    <text evidence="2">The sequence shown here is derived from an EMBL/GenBank/DDBJ whole genome shotgun (WGS) entry which is preliminary data.</text>
</comment>
<reference evidence="2" key="1">
    <citation type="submission" date="2023-08" db="EMBL/GenBank/DDBJ databases">
        <title>Nitrogen cycling bacteria in agricultural field soils.</title>
        <authorList>
            <person name="Jang J."/>
        </authorList>
    </citation>
    <scope>NUCLEOTIDE SEQUENCE</scope>
    <source>
        <strain evidence="2">PS3-36</strain>
    </source>
</reference>
<organism evidence="2 3">
    <name type="scientific">Bacillus salipaludis</name>
    <dbReference type="NCBI Taxonomy" id="2547811"/>
    <lineage>
        <taxon>Bacteria</taxon>
        <taxon>Bacillati</taxon>
        <taxon>Bacillota</taxon>
        <taxon>Bacilli</taxon>
        <taxon>Bacillales</taxon>
        <taxon>Bacillaceae</taxon>
        <taxon>Bacillus</taxon>
    </lineage>
</organism>
<evidence type="ECO:0000256" key="1">
    <source>
        <dbReference type="SAM" id="MobiDB-lite"/>
    </source>
</evidence>